<dbReference type="Pfam" id="PF00583">
    <property type="entry name" value="Acetyltransf_1"/>
    <property type="match status" value="1"/>
</dbReference>
<comment type="caution">
    <text evidence="2">The sequence shown here is derived from an EMBL/GenBank/DDBJ whole genome shotgun (WGS) entry which is preliminary data.</text>
</comment>
<name>A0A645IRK2_9ZZZZ</name>
<dbReference type="AlphaFoldDB" id="A0A645IRK2"/>
<sequence>MRKEFRRRGVASGLVSRLVEQVSAEGVDWIGLVSVPGAEDLYRKCGFAPLKGYTAMRWLKRPRPDGVNHGSDCASS</sequence>
<protein>
    <recommendedName>
        <fullName evidence="1">N-acetyltransferase domain-containing protein</fullName>
    </recommendedName>
</protein>
<reference evidence="2" key="1">
    <citation type="submission" date="2019-08" db="EMBL/GenBank/DDBJ databases">
        <authorList>
            <person name="Kucharzyk K."/>
            <person name="Murdoch R.W."/>
            <person name="Higgins S."/>
            <person name="Loffler F."/>
        </authorList>
    </citation>
    <scope>NUCLEOTIDE SEQUENCE</scope>
</reference>
<dbReference type="Gene3D" id="3.40.630.30">
    <property type="match status" value="1"/>
</dbReference>
<accession>A0A645IRK2</accession>
<dbReference type="PROSITE" id="PS51186">
    <property type="entry name" value="GNAT"/>
    <property type="match status" value="1"/>
</dbReference>
<dbReference type="GO" id="GO:0016747">
    <property type="term" value="F:acyltransferase activity, transferring groups other than amino-acyl groups"/>
    <property type="evidence" value="ECO:0007669"/>
    <property type="project" value="InterPro"/>
</dbReference>
<feature type="domain" description="N-acetyltransferase" evidence="1">
    <location>
        <begin position="1"/>
        <end position="64"/>
    </location>
</feature>
<dbReference type="SUPFAM" id="SSF55729">
    <property type="entry name" value="Acyl-CoA N-acyltransferases (Nat)"/>
    <property type="match status" value="1"/>
</dbReference>
<dbReference type="InterPro" id="IPR016181">
    <property type="entry name" value="Acyl_CoA_acyltransferase"/>
</dbReference>
<evidence type="ECO:0000259" key="1">
    <source>
        <dbReference type="PROSITE" id="PS51186"/>
    </source>
</evidence>
<dbReference type="EMBL" id="VSSQ01121762">
    <property type="protein sequence ID" value="MPN53998.1"/>
    <property type="molecule type" value="Genomic_DNA"/>
</dbReference>
<gene>
    <name evidence="2" type="ORF">SDC9_201667</name>
</gene>
<organism evidence="2">
    <name type="scientific">bioreactor metagenome</name>
    <dbReference type="NCBI Taxonomy" id="1076179"/>
    <lineage>
        <taxon>unclassified sequences</taxon>
        <taxon>metagenomes</taxon>
        <taxon>ecological metagenomes</taxon>
    </lineage>
</organism>
<proteinExistence type="predicted"/>
<dbReference type="InterPro" id="IPR000182">
    <property type="entry name" value="GNAT_dom"/>
</dbReference>
<evidence type="ECO:0000313" key="2">
    <source>
        <dbReference type="EMBL" id="MPN53998.1"/>
    </source>
</evidence>